<evidence type="ECO:0000313" key="2">
    <source>
        <dbReference type="Proteomes" id="UP000175973"/>
    </source>
</evidence>
<dbReference type="KEGG" id="aasc:A4S02_07220"/>
<dbReference type="InterPro" id="IPR036412">
    <property type="entry name" value="HAD-like_sf"/>
</dbReference>
<dbReference type="SUPFAM" id="SSF52266">
    <property type="entry name" value="SGNH hydrolase"/>
    <property type="match status" value="1"/>
</dbReference>
<dbReference type="Gene3D" id="3.40.50.1000">
    <property type="entry name" value="HAD superfamily/HAD-like"/>
    <property type="match status" value="1"/>
</dbReference>
<protein>
    <submittedName>
        <fullName evidence="1">Phosphatase</fullName>
    </submittedName>
</protein>
<name>A0A1D8QZQ2_9PROT</name>
<dbReference type="SUPFAM" id="SSF56784">
    <property type="entry name" value="HAD-like"/>
    <property type="match status" value="1"/>
</dbReference>
<dbReference type="Gene3D" id="3.40.50.1110">
    <property type="entry name" value="SGNH hydrolase"/>
    <property type="match status" value="1"/>
</dbReference>
<sequence length="570" mass="65192">MSEGEITQIPENINIVKELNRRGIVNAICSRNDFSNVESKLKELGVWDEFIFPRIEWGPKGPLIKDIVEQIQLRPASILFIDDNVTNLNEALHFVPSINVAEPTIIPTLLADPKFKGKPDPTCKRLKQYRVLEAKQKDKSAMGGDNISFLRDSNIRISFHTDIEQQFPRIHDLVNRTNQLNFTKKRWPEDIEEARKIFEAELQEEFNSNVGYVKVSDAYGNYGICGFYFIQRDTCKHFLFSCRTMNMGVEQAVWQKLGRKHIEIQGKVASRLDMPLVDWVSFVPDIDHADDGIAGTAPRPTVCLRGACDMMMTAHFLRTDVETKEEFNYPYEGWEIATTLRSALVNEALERPINRQIIAALPGIPENRFATATWDETADVYVFTFGQETFHGLYRSKTTGMTIPMGTYALPYYLPGGPFEKFDYTSVPYEEIQDKLPNTTRDQWNFFRSEFSFIGGFNKDIFVKDLRTLFTRLKRAGKTIIIVGLNSKVGRDLGILSAFGQVNELTLPVAREFGVDFIDAHQFVKSENDLAKDGSFGGSHYERRVYKQISDAILNIVHNKIKNMKTILPY</sequence>
<dbReference type="EMBL" id="CP015164">
    <property type="protein sequence ID" value="AOW47823.1"/>
    <property type="molecule type" value="Genomic_DNA"/>
</dbReference>
<reference evidence="2" key="1">
    <citation type="submission" date="2016-04" db="EMBL/GenBank/DDBJ databases">
        <authorList>
            <person name="Jeon C.O."/>
            <person name="Cho G.Y."/>
            <person name="Jeong H.I."/>
            <person name="Kim K.H."/>
        </authorList>
    </citation>
    <scope>NUCLEOTIDE SEQUENCE [LARGE SCALE GENOMIC DNA]</scope>
    <source>
        <strain evidence="2">LMG 1590</strain>
    </source>
</reference>
<dbReference type="AlphaFoldDB" id="A0A1D8QZQ2"/>
<keyword evidence="2" id="KW-1185">Reference proteome</keyword>
<dbReference type="InterPro" id="IPR036514">
    <property type="entry name" value="SGNH_hydro_sf"/>
</dbReference>
<accession>A0A1D8QZQ2</accession>
<evidence type="ECO:0000313" key="1">
    <source>
        <dbReference type="EMBL" id="AOW47823.1"/>
    </source>
</evidence>
<proteinExistence type="predicted"/>
<organism evidence="1 2">
    <name type="scientific">Acetobacter ascendens</name>
    <dbReference type="NCBI Taxonomy" id="481146"/>
    <lineage>
        <taxon>Bacteria</taxon>
        <taxon>Pseudomonadati</taxon>
        <taxon>Pseudomonadota</taxon>
        <taxon>Alphaproteobacteria</taxon>
        <taxon>Acetobacterales</taxon>
        <taxon>Acetobacteraceae</taxon>
        <taxon>Acetobacter</taxon>
    </lineage>
</organism>
<dbReference type="GO" id="GO:0016788">
    <property type="term" value="F:hydrolase activity, acting on ester bonds"/>
    <property type="evidence" value="ECO:0007669"/>
    <property type="project" value="UniProtKB-ARBA"/>
</dbReference>
<dbReference type="Proteomes" id="UP000175973">
    <property type="component" value="Chromosome"/>
</dbReference>
<dbReference type="InterPro" id="IPR023214">
    <property type="entry name" value="HAD_sf"/>
</dbReference>
<gene>
    <name evidence="1" type="ORF">A4S02_07220</name>
</gene>